<feature type="region of interest" description="Disordered" evidence="1">
    <location>
        <begin position="21"/>
        <end position="59"/>
    </location>
</feature>
<evidence type="ECO:0000256" key="1">
    <source>
        <dbReference type="SAM" id="MobiDB-lite"/>
    </source>
</evidence>
<evidence type="ECO:0000313" key="4">
    <source>
        <dbReference type="Proteomes" id="UP001501725"/>
    </source>
</evidence>
<proteinExistence type="predicted"/>
<dbReference type="EMBL" id="BAABGY010000001">
    <property type="protein sequence ID" value="GAA4318524.1"/>
    <property type="molecule type" value="Genomic_DNA"/>
</dbReference>
<keyword evidence="4" id="KW-1185">Reference proteome</keyword>
<feature type="signal peptide" evidence="2">
    <location>
        <begin position="1"/>
        <end position="21"/>
    </location>
</feature>
<feature type="compositionally biased region" description="Low complexity" evidence="1">
    <location>
        <begin position="115"/>
        <end position="156"/>
    </location>
</feature>
<accession>A0ABP8G6W8</accession>
<dbReference type="Proteomes" id="UP001501725">
    <property type="component" value="Unassembled WGS sequence"/>
</dbReference>
<evidence type="ECO:0000256" key="2">
    <source>
        <dbReference type="SAM" id="SignalP"/>
    </source>
</evidence>
<gene>
    <name evidence="3" type="ORF">GCM10023184_02780</name>
</gene>
<reference evidence="4" key="1">
    <citation type="journal article" date="2019" name="Int. J. Syst. Evol. Microbiol.">
        <title>The Global Catalogue of Microorganisms (GCM) 10K type strain sequencing project: providing services to taxonomists for standard genome sequencing and annotation.</title>
        <authorList>
            <consortium name="The Broad Institute Genomics Platform"/>
            <consortium name="The Broad Institute Genome Sequencing Center for Infectious Disease"/>
            <person name="Wu L."/>
            <person name="Ma J."/>
        </authorList>
    </citation>
    <scope>NUCLEOTIDE SEQUENCE [LARGE SCALE GENOMIC DNA]</scope>
    <source>
        <strain evidence="4">JCM 17919</strain>
    </source>
</reference>
<dbReference type="PROSITE" id="PS51257">
    <property type="entry name" value="PROKAR_LIPOPROTEIN"/>
    <property type="match status" value="1"/>
</dbReference>
<comment type="caution">
    <text evidence="3">The sequence shown here is derived from an EMBL/GenBank/DDBJ whole genome shotgun (WGS) entry which is preliminary data.</text>
</comment>
<sequence length="179" mass="16977">MKKLSGAVLAALLLASCQSSDSDKAAGTGANDPYSVNVPAGPVADSSSATTTAAPTVAADTSKSLTVTGATLPSPPPPAVTSAVPVASKGAKGALNPAHGQPGHRCDIAVGAPLSSPAAAAPQPVTITPPAGGATPTVVAQPSTARPATAAPAKGARLNPAHGQPGHDCAVPVGQPLKS</sequence>
<feature type="compositionally biased region" description="Low complexity" evidence="1">
    <location>
        <begin position="42"/>
        <end position="59"/>
    </location>
</feature>
<name>A0ABP8G6W8_9BACT</name>
<dbReference type="RefSeq" id="WP_345252793.1">
    <property type="nucleotide sequence ID" value="NZ_BAABGY010000001.1"/>
</dbReference>
<feature type="region of interest" description="Disordered" evidence="1">
    <location>
        <begin position="115"/>
        <end position="179"/>
    </location>
</feature>
<evidence type="ECO:0000313" key="3">
    <source>
        <dbReference type="EMBL" id="GAA4318524.1"/>
    </source>
</evidence>
<feature type="chain" id="PRO_5046965705" evidence="2">
    <location>
        <begin position="22"/>
        <end position="179"/>
    </location>
</feature>
<keyword evidence="2" id="KW-0732">Signal</keyword>
<organism evidence="3 4">
    <name type="scientific">Flaviaesturariibacter amylovorans</name>
    <dbReference type="NCBI Taxonomy" id="1084520"/>
    <lineage>
        <taxon>Bacteria</taxon>
        <taxon>Pseudomonadati</taxon>
        <taxon>Bacteroidota</taxon>
        <taxon>Chitinophagia</taxon>
        <taxon>Chitinophagales</taxon>
        <taxon>Chitinophagaceae</taxon>
        <taxon>Flaviaestuariibacter</taxon>
    </lineage>
</organism>
<protein>
    <submittedName>
        <fullName evidence="3">Uncharacterized protein</fullName>
    </submittedName>
</protein>